<keyword evidence="3" id="KW-1185">Reference proteome</keyword>
<dbReference type="AlphaFoldDB" id="A0AAN8WU73"/>
<dbReference type="Proteomes" id="UP001381693">
    <property type="component" value="Unassembled WGS sequence"/>
</dbReference>
<organism evidence="2 3">
    <name type="scientific">Halocaridina rubra</name>
    <name type="common">Hawaiian red shrimp</name>
    <dbReference type="NCBI Taxonomy" id="373956"/>
    <lineage>
        <taxon>Eukaryota</taxon>
        <taxon>Metazoa</taxon>
        <taxon>Ecdysozoa</taxon>
        <taxon>Arthropoda</taxon>
        <taxon>Crustacea</taxon>
        <taxon>Multicrustacea</taxon>
        <taxon>Malacostraca</taxon>
        <taxon>Eumalacostraca</taxon>
        <taxon>Eucarida</taxon>
        <taxon>Decapoda</taxon>
        <taxon>Pleocyemata</taxon>
        <taxon>Caridea</taxon>
        <taxon>Atyoidea</taxon>
        <taxon>Atyidae</taxon>
        <taxon>Halocaridina</taxon>
    </lineage>
</organism>
<evidence type="ECO:0000313" key="3">
    <source>
        <dbReference type="Proteomes" id="UP001381693"/>
    </source>
</evidence>
<dbReference type="EMBL" id="JAXCGZ010018181">
    <property type="protein sequence ID" value="KAK7067499.1"/>
    <property type="molecule type" value="Genomic_DNA"/>
</dbReference>
<reference evidence="2 3" key="1">
    <citation type="submission" date="2023-11" db="EMBL/GenBank/DDBJ databases">
        <title>Halocaridina rubra genome assembly.</title>
        <authorList>
            <person name="Smith C."/>
        </authorList>
    </citation>
    <scope>NUCLEOTIDE SEQUENCE [LARGE SCALE GENOMIC DNA]</scope>
    <source>
        <strain evidence="2">EP-1</strain>
        <tissue evidence="2">Whole</tissue>
    </source>
</reference>
<gene>
    <name evidence="2" type="ORF">SK128_018878</name>
</gene>
<proteinExistence type="predicted"/>
<accession>A0AAN8WU73</accession>
<feature type="region of interest" description="Disordered" evidence="1">
    <location>
        <begin position="52"/>
        <end position="74"/>
    </location>
</feature>
<sequence length="270" mass="29785">HPHSGDDHKCLVVENRDMIAVKTEIGEPSSSTSVQERIRPVRQAVVRRVRHQAKSSIRGGKKRKGTLSFDSPTTQLKDDEQSIKYENCSLESKETVQQEVETIVPHSLEGISEIDAKGDTQNVEIIYIPFSLPITRPIQAEFIRAISNEEECHITTEMLEGGPTITLDGTTSSLLVGNDSMVPLVDPSSVHRVETVTSEALHKNAQDLQVIYTHGPHQLSPGSGSSMVETALTSSHIQTTELEHEDVIEESQLTHTSLSHLETCILPEQT</sequence>
<protein>
    <submittedName>
        <fullName evidence="2">Uncharacterized protein</fullName>
    </submittedName>
</protein>
<comment type="caution">
    <text evidence="2">The sequence shown here is derived from an EMBL/GenBank/DDBJ whole genome shotgun (WGS) entry which is preliminary data.</text>
</comment>
<feature type="non-terminal residue" evidence="2">
    <location>
        <position position="1"/>
    </location>
</feature>
<evidence type="ECO:0000256" key="1">
    <source>
        <dbReference type="SAM" id="MobiDB-lite"/>
    </source>
</evidence>
<evidence type="ECO:0000313" key="2">
    <source>
        <dbReference type="EMBL" id="KAK7067499.1"/>
    </source>
</evidence>
<feature type="compositionally biased region" description="Basic residues" evidence="1">
    <location>
        <begin position="52"/>
        <end position="65"/>
    </location>
</feature>
<name>A0AAN8WU73_HALRR</name>